<keyword evidence="3" id="KW-1185">Reference proteome</keyword>
<dbReference type="Gene3D" id="3.60.20.10">
    <property type="entry name" value="Glutamine Phosphoribosylpyrophosphate, subunit 1, domain 1"/>
    <property type="match status" value="1"/>
</dbReference>
<reference evidence="2 3" key="1">
    <citation type="journal article" date="2020" name="IScience">
        <title>Genome Sequencing of the Endangered Kingdonia uniflora (Circaeasteraceae, Ranunculales) Reveals Potential Mechanisms of Evolutionary Specialization.</title>
        <authorList>
            <person name="Sun Y."/>
            <person name="Deng T."/>
            <person name="Zhang A."/>
            <person name="Moore M.J."/>
            <person name="Landis J.B."/>
            <person name="Lin N."/>
            <person name="Zhang H."/>
            <person name="Zhang X."/>
            <person name="Huang J."/>
            <person name="Zhang X."/>
            <person name="Sun H."/>
            <person name="Wang H."/>
        </authorList>
    </citation>
    <scope>NUCLEOTIDE SEQUENCE [LARGE SCALE GENOMIC DNA]</scope>
    <source>
        <strain evidence="2">TB1705</strain>
        <tissue evidence="2">Leaf</tissue>
    </source>
</reference>
<dbReference type="PANTHER" id="PTHR18934:SF246">
    <property type="entry name" value="DEXH-BOX ATP-DEPENDENT RNA HELICASE DEXH4, CHLOROPLASTIC-RELATED"/>
    <property type="match status" value="1"/>
</dbReference>
<dbReference type="EMBL" id="JACGCM010002131">
    <property type="protein sequence ID" value="KAF6144431.1"/>
    <property type="molecule type" value="Genomic_DNA"/>
</dbReference>
<dbReference type="PANTHER" id="PTHR18934">
    <property type="entry name" value="ATP-DEPENDENT RNA HELICASE"/>
    <property type="match status" value="1"/>
</dbReference>
<protein>
    <recommendedName>
        <fullName evidence="1">Glutamine amidotransferase type-2 domain-containing protein</fullName>
    </recommendedName>
</protein>
<gene>
    <name evidence="2" type="ORF">GIB67_024658</name>
</gene>
<dbReference type="GO" id="GO:0004386">
    <property type="term" value="F:helicase activity"/>
    <property type="evidence" value="ECO:0007669"/>
    <property type="project" value="TreeGrafter"/>
</dbReference>
<dbReference type="SUPFAM" id="SSF52540">
    <property type="entry name" value="P-loop containing nucleoside triphosphate hydrolases"/>
    <property type="match status" value="1"/>
</dbReference>
<dbReference type="InterPro" id="IPR017932">
    <property type="entry name" value="GATase_2_dom"/>
</dbReference>
<dbReference type="GO" id="GO:0003723">
    <property type="term" value="F:RNA binding"/>
    <property type="evidence" value="ECO:0007669"/>
    <property type="project" value="TreeGrafter"/>
</dbReference>
<accession>A0A7J7LP39</accession>
<dbReference type="InterPro" id="IPR027417">
    <property type="entry name" value="P-loop_NTPase"/>
</dbReference>
<organism evidence="2 3">
    <name type="scientific">Kingdonia uniflora</name>
    <dbReference type="NCBI Taxonomy" id="39325"/>
    <lineage>
        <taxon>Eukaryota</taxon>
        <taxon>Viridiplantae</taxon>
        <taxon>Streptophyta</taxon>
        <taxon>Embryophyta</taxon>
        <taxon>Tracheophyta</taxon>
        <taxon>Spermatophyta</taxon>
        <taxon>Magnoliopsida</taxon>
        <taxon>Ranunculales</taxon>
        <taxon>Circaeasteraceae</taxon>
        <taxon>Kingdonia</taxon>
    </lineage>
</organism>
<sequence length="213" mass="24130">MKNEKYKKMLESRAALPIAVLKGDILQLLKENDVLVVCGETGCGKTTQSDKNMDPDRKALCEYFSMLMEPWDGPALVSCKIFSTELASLKILIYYFGSYLHSRIKLSKFIDVVSDGCYLEATLDRNGFCPRRFYVTHSERVIMASEVGVVDIPLEDVFRKGRLNPRMMLLVDFDKHIVVDDKVLKRQYSLARPCGGTGSKDRTRIEGHHGLCP</sequence>
<name>A0A7J7LP39_9MAGN</name>
<dbReference type="OrthoDB" id="1699833at2759"/>
<proteinExistence type="predicted"/>
<evidence type="ECO:0000313" key="3">
    <source>
        <dbReference type="Proteomes" id="UP000541444"/>
    </source>
</evidence>
<dbReference type="SUPFAM" id="SSF56235">
    <property type="entry name" value="N-terminal nucleophile aminohydrolases (Ntn hydrolases)"/>
    <property type="match status" value="1"/>
</dbReference>
<feature type="domain" description="Glutamine amidotransferase type-2" evidence="1">
    <location>
        <begin position="112"/>
        <end position="193"/>
    </location>
</feature>
<evidence type="ECO:0000259" key="1">
    <source>
        <dbReference type="Pfam" id="PF00310"/>
    </source>
</evidence>
<dbReference type="AlphaFoldDB" id="A0A7J7LP39"/>
<feature type="domain" description="Glutamine amidotransferase type-2" evidence="1">
    <location>
        <begin position="47"/>
        <end position="78"/>
    </location>
</feature>
<evidence type="ECO:0000313" key="2">
    <source>
        <dbReference type="EMBL" id="KAF6144431.1"/>
    </source>
</evidence>
<dbReference type="Proteomes" id="UP000541444">
    <property type="component" value="Unassembled WGS sequence"/>
</dbReference>
<dbReference type="InterPro" id="IPR029055">
    <property type="entry name" value="Ntn_hydrolases_N"/>
</dbReference>
<comment type="caution">
    <text evidence="2">The sequence shown here is derived from an EMBL/GenBank/DDBJ whole genome shotgun (WGS) entry which is preliminary data.</text>
</comment>
<dbReference type="Pfam" id="PF00310">
    <property type="entry name" value="GATase_2"/>
    <property type="match status" value="2"/>
</dbReference>